<accession>A0A0R3QEI8</accession>
<proteinExistence type="predicted"/>
<protein>
    <submittedName>
        <fullName evidence="2">Secreted protein</fullName>
    </submittedName>
</protein>
<dbReference type="WBParaSite" id="BTMF_0000477801-mRNA-1">
    <property type="protein sequence ID" value="BTMF_0000477801-mRNA-1"/>
    <property type="gene ID" value="BTMF_0000477801"/>
</dbReference>
<evidence type="ECO:0000313" key="2">
    <source>
        <dbReference type="WBParaSite" id="BTMF_0000477801-mRNA-1"/>
    </source>
</evidence>
<evidence type="ECO:0000256" key="1">
    <source>
        <dbReference type="SAM" id="SignalP"/>
    </source>
</evidence>
<feature type="chain" id="PRO_5006446934" evidence="1">
    <location>
        <begin position="25"/>
        <end position="65"/>
    </location>
</feature>
<reference evidence="2" key="1">
    <citation type="submission" date="2017-02" db="UniProtKB">
        <authorList>
            <consortium name="WormBaseParasite"/>
        </authorList>
    </citation>
    <scope>IDENTIFICATION</scope>
</reference>
<feature type="signal peptide" evidence="1">
    <location>
        <begin position="1"/>
        <end position="24"/>
    </location>
</feature>
<sequence length="65" mass="7214">LVGSCRIILSITLVLSLAIEYTRAENSIVSPISDASFTLSASSSIFLEFHFKSIFRMEAVNFRIT</sequence>
<organism evidence="2">
    <name type="scientific">Brugia timori</name>
    <dbReference type="NCBI Taxonomy" id="42155"/>
    <lineage>
        <taxon>Eukaryota</taxon>
        <taxon>Metazoa</taxon>
        <taxon>Ecdysozoa</taxon>
        <taxon>Nematoda</taxon>
        <taxon>Chromadorea</taxon>
        <taxon>Rhabditida</taxon>
        <taxon>Spirurina</taxon>
        <taxon>Spiruromorpha</taxon>
        <taxon>Filarioidea</taxon>
        <taxon>Onchocercidae</taxon>
        <taxon>Brugia</taxon>
    </lineage>
</organism>
<keyword evidence="1" id="KW-0732">Signal</keyword>
<name>A0A0R3QEI8_9BILA</name>
<dbReference type="AlphaFoldDB" id="A0A0R3QEI8"/>